<keyword evidence="2" id="KW-1133">Transmembrane helix</keyword>
<feature type="region of interest" description="Disordered" evidence="1">
    <location>
        <begin position="122"/>
        <end position="151"/>
    </location>
</feature>
<feature type="non-terminal residue" evidence="3">
    <location>
        <position position="1"/>
    </location>
</feature>
<comment type="caution">
    <text evidence="3">The sequence shown here is derived from an EMBL/GenBank/DDBJ whole genome shotgun (WGS) entry which is preliminary data.</text>
</comment>
<proteinExistence type="predicted"/>
<sequence length="350" mass="35541">RPGRRTQPTGTRPAVIKSELPDALLRPFLTFPQRPVNFYPFFFPFFFSLGVASALLSADADAVARKMRFLVTFGAVALALASVGQAGKFPPGAGCPLPLSRALQEKNDPRHEFVQTRQLDRRDDGGSLIEGPGHVVNPTKPLPGDDSAGGEGRLVRRVLEGRSGPLGRLGKRVLKARQLGGLVGGLLGSGSAVPPVVPAVPAASSAVGSLGLSDILNLPGLPPDAVALLLSNAVQTAIQATQAILNTADDNGDITAAGQNAQAALETASSSIASIQSDVSAGIEPDSADRAAADQGVRDAAAAIEQLSAAAGPNPDSEVLQAIDSAKDAIGEVVAGTQQALGLGGDAGVL</sequence>
<name>A0A8H8A0K6_9FUNG</name>
<dbReference type="Proteomes" id="UP000673691">
    <property type="component" value="Unassembled WGS sequence"/>
</dbReference>
<organism evidence="3 4">
    <name type="scientific">Olpidium bornovanus</name>
    <dbReference type="NCBI Taxonomy" id="278681"/>
    <lineage>
        <taxon>Eukaryota</taxon>
        <taxon>Fungi</taxon>
        <taxon>Fungi incertae sedis</taxon>
        <taxon>Olpidiomycota</taxon>
        <taxon>Olpidiomycotina</taxon>
        <taxon>Olpidiomycetes</taxon>
        <taxon>Olpidiales</taxon>
        <taxon>Olpidiaceae</taxon>
        <taxon>Olpidium</taxon>
    </lineage>
</organism>
<dbReference type="EMBL" id="JAEFCI010001811">
    <property type="protein sequence ID" value="KAG5462662.1"/>
    <property type="molecule type" value="Genomic_DNA"/>
</dbReference>
<protein>
    <submittedName>
        <fullName evidence="3">Uncharacterized protein</fullName>
    </submittedName>
</protein>
<evidence type="ECO:0000313" key="4">
    <source>
        <dbReference type="Proteomes" id="UP000673691"/>
    </source>
</evidence>
<keyword evidence="4" id="KW-1185">Reference proteome</keyword>
<evidence type="ECO:0000313" key="3">
    <source>
        <dbReference type="EMBL" id="KAG5462662.1"/>
    </source>
</evidence>
<gene>
    <name evidence="3" type="ORF">BJ554DRAFT_4173</name>
</gene>
<keyword evidence="2" id="KW-0472">Membrane</keyword>
<reference evidence="3 4" key="1">
    <citation type="journal article" name="Sci. Rep.">
        <title>Genome-scale phylogenetic analyses confirm Olpidium as the closest living zoosporic fungus to the non-flagellated, terrestrial fungi.</title>
        <authorList>
            <person name="Chang Y."/>
            <person name="Rochon D."/>
            <person name="Sekimoto S."/>
            <person name="Wang Y."/>
            <person name="Chovatia M."/>
            <person name="Sandor L."/>
            <person name="Salamov A."/>
            <person name="Grigoriev I.V."/>
            <person name="Stajich J.E."/>
            <person name="Spatafora J.W."/>
        </authorList>
    </citation>
    <scope>NUCLEOTIDE SEQUENCE [LARGE SCALE GENOMIC DNA]</scope>
    <source>
        <strain evidence="3">S191</strain>
    </source>
</reference>
<evidence type="ECO:0000256" key="1">
    <source>
        <dbReference type="SAM" id="MobiDB-lite"/>
    </source>
</evidence>
<keyword evidence="2" id="KW-0812">Transmembrane</keyword>
<feature type="transmembrane region" description="Helical" evidence="2">
    <location>
        <begin position="69"/>
        <end position="87"/>
    </location>
</feature>
<accession>A0A8H8A0K6</accession>
<dbReference type="AlphaFoldDB" id="A0A8H8A0K6"/>
<evidence type="ECO:0000256" key="2">
    <source>
        <dbReference type="SAM" id="Phobius"/>
    </source>
</evidence>
<feature type="transmembrane region" description="Helical" evidence="2">
    <location>
        <begin position="38"/>
        <end position="57"/>
    </location>
</feature>